<comment type="caution">
    <text evidence="4">The sequence shown here is derived from an EMBL/GenBank/DDBJ whole genome shotgun (WGS) entry which is preliminary data.</text>
</comment>
<sequence length="514" mass="57508">MDRREFFRVSAAAAGIVPLAGPVACGRGPAGSSSRPNILFICTDQFNGSCAHYAGHPLVYTPNLDRLARRGTVFTNCYSNSPVCVPARAALFTGFYPHEVEAYDNAAPFDGRFPTWANRLTASGYLCRATGKLDFRAGRDYGMQEFETEHGHGPSPDITAYFRNPIVPRIDSREQIEAFIDERPSPDEKYVAEALRFLDRDLPGLGRKPWMQYAGLVSPHPPWRVPERFYRMYPPDNILLPELPGGWPPQLHPELAGLNHYNMFDLAPFPEGNILRARAAYYGSITMLDEWVGQIMQALENSGALKNTLVVFTSDHGEMLGEHGMWFKSCFYDNAARVTLIIAGPGFPSGRVDSPVSHVDLAATLLEIAGLPPFEGLRGRSLQPLAAGAESGAERWAYGELNNEGNLTGVFWVRKAEWKYVHFVGMEPLLFNLPEDPGEFENLAGQEKYREEEKSLKELLFDTVDPEKISAAAFADQRRRLELDLARLDDPQVYRGYERRLGQEFAEKLKAGRL</sequence>
<dbReference type="GO" id="GO:0008484">
    <property type="term" value="F:sulfuric ester hydrolase activity"/>
    <property type="evidence" value="ECO:0007669"/>
    <property type="project" value="TreeGrafter"/>
</dbReference>
<accession>A0A1F5YEH6</accession>
<evidence type="ECO:0000313" key="5">
    <source>
        <dbReference type="Proteomes" id="UP000176992"/>
    </source>
</evidence>
<evidence type="ECO:0000313" key="4">
    <source>
        <dbReference type="EMBL" id="OGF98549.1"/>
    </source>
</evidence>
<organism evidence="4 5">
    <name type="scientific">Candidatus Glassbacteria bacterium GWA2_58_10</name>
    <dbReference type="NCBI Taxonomy" id="1817865"/>
    <lineage>
        <taxon>Bacteria</taxon>
        <taxon>Candidatus Glassiibacteriota</taxon>
    </lineage>
</organism>
<evidence type="ECO:0000259" key="3">
    <source>
        <dbReference type="Pfam" id="PF00884"/>
    </source>
</evidence>
<dbReference type="GO" id="GO:0046872">
    <property type="term" value="F:metal ion binding"/>
    <property type="evidence" value="ECO:0007669"/>
    <property type="project" value="UniProtKB-KW"/>
</dbReference>
<protein>
    <recommendedName>
        <fullName evidence="3">Sulfatase N-terminal domain-containing protein</fullName>
    </recommendedName>
</protein>
<dbReference type="SUPFAM" id="SSF53649">
    <property type="entry name" value="Alkaline phosphatase-like"/>
    <property type="match status" value="1"/>
</dbReference>
<dbReference type="Pfam" id="PF00884">
    <property type="entry name" value="Sulfatase"/>
    <property type="match status" value="1"/>
</dbReference>
<reference evidence="4 5" key="1">
    <citation type="journal article" date="2016" name="Nat. Commun.">
        <title>Thousands of microbial genomes shed light on interconnected biogeochemical processes in an aquifer system.</title>
        <authorList>
            <person name="Anantharaman K."/>
            <person name="Brown C.T."/>
            <person name="Hug L.A."/>
            <person name="Sharon I."/>
            <person name="Castelle C.J."/>
            <person name="Probst A.J."/>
            <person name="Thomas B.C."/>
            <person name="Singh A."/>
            <person name="Wilkins M.J."/>
            <person name="Karaoz U."/>
            <person name="Brodie E.L."/>
            <person name="Williams K.H."/>
            <person name="Hubbard S.S."/>
            <person name="Banfield J.F."/>
        </authorList>
    </citation>
    <scope>NUCLEOTIDE SEQUENCE [LARGE SCALE GENOMIC DNA]</scope>
</reference>
<dbReference type="PANTHER" id="PTHR45953:SF1">
    <property type="entry name" value="IDURONATE 2-SULFATASE"/>
    <property type="match status" value="1"/>
</dbReference>
<dbReference type="InterPro" id="IPR000917">
    <property type="entry name" value="Sulfatase_N"/>
</dbReference>
<dbReference type="Proteomes" id="UP000176992">
    <property type="component" value="Unassembled WGS sequence"/>
</dbReference>
<dbReference type="PANTHER" id="PTHR45953">
    <property type="entry name" value="IDURONATE 2-SULFATASE"/>
    <property type="match status" value="1"/>
</dbReference>
<dbReference type="Gene3D" id="3.40.720.10">
    <property type="entry name" value="Alkaline Phosphatase, subunit A"/>
    <property type="match status" value="1"/>
</dbReference>
<dbReference type="InterPro" id="IPR017850">
    <property type="entry name" value="Alkaline_phosphatase_core_sf"/>
</dbReference>
<dbReference type="GO" id="GO:0005737">
    <property type="term" value="C:cytoplasm"/>
    <property type="evidence" value="ECO:0007669"/>
    <property type="project" value="TreeGrafter"/>
</dbReference>
<evidence type="ECO:0000256" key="1">
    <source>
        <dbReference type="ARBA" id="ARBA00022723"/>
    </source>
</evidence>
<keyword evidence="1" id="KW-0479">Metal-binding</keyword>
<proteinExistence type="predicted"/>
<dbReference type="CDD" id="cd16037">
    <property type="entry name" value="sulfatase_like"/>
    <property type="match status" value="1"/>
</dbReference>
<evidence type="ECO:0000256" key="2">
    <source>
        <dbReference type="ARBA" id="ARBA00022801"/>
    </source>
</evidence>
<gene>
    <name evidence="4" type="ORF">A2Z86_03765</name>
</gene>
<feature type="domain" description="Sulfatase N-terminal" evidence="3">
    <location>
        <begin position="36"/>
        <end position="370"/>
    </location>
</feature>
<name>A0A1F5YEH6_9BACT</name>
<keyword evidence="2" id="KW-0378">Hydrolase</keyword>
<dbReference type="AlphaFoldDB" id="A0A1F5YEH6"/>
<dbReference type="EMBL" id="MFIV01000088">
    <property type="protein sequence ID" value="OGF98549.1"/>
    <property type="molecule type" value="Genomic_DNA"/>
</dbReference>